<evidence type="ECO:0000259" key="4">
    <source>
        <dbReference type="Pfam" id="PF13579"/>
    </source>
</evidence>
<dbReference type="RefSeq" id="WP_097189310.1">
    <property type="nucleotide sequence ID" value="NZ_OBQK01000022.1"/>
</dbReference>
<evidence type="ECO:0000256" key="1">
    <source>
        <dbReference type="ARBA" id="ARBA00021292"/>
    </source>
</evidence>
<dbReference type="SUPFAM" id="SSF53756">
    <property type="entry name" value="UDP-Glycosyltransferase/glycogen phosphorylase"/>
    <property type="match status" value="1"/>
</dbReference>
<dbReference type="PANTHER" id="PTHR45947:SF3">
    <property type="entry name" value="SULFOQUINOVOSYL TRANSFERASE SQD2"/>
    <property type="match status" value="1"/>
</dbReference>
<dbReference type="Pfam" id="PF13692">
    <property type="entry name" value="Glyco_trans_1_4"/>
    <property type="match status" value="1"/>
</dbReference>
<dbReference type="InterPro" id="IPR028098">
    <property type="entry name" value="Glyco_trans_4-like_N"/>
</dbReference>
<keyword evidence="2" id="KW-0328">Glycosyltransferase</keyword>
<dbReference type="Proteomes" id="UP000219688">
    <property type="component" value="Unassembled WGS sequence"/>
</dbReference>
<accession>A0A285VVK5</accession>
<reference evidence="6" key="1">
    <citation type="submission" date="2017-08" db="EMBL/GenBank/DDBJ databases">
        <authorList>
            <person name="Varghese N."/>
            <person name="Submissions S."/>
        </authorList>
    </citation>
    <scope>NUCLEOTIDE SEQUENCE [LARGE SCALE GENOMIC DNA]</scope>
    <source>
        <strain evidence="6">USBA17B2</strain>
    </source>
</reference>
<organism evidence="5 6">
    <name type="scientific">Ornithinimicrobium cerasi</name>
    <dbReference type="NCBI Taxonomy" id="2248773"/>
    <lineage>
        <taxon>Bacteria</taxon>
        <taxon>Bacillati</taxon>
        <taxon>Actinomycetota</taxon>
        <taxon>Actinomycetes</taxon>
        <taxon>Micrococcales</taxon>
        <taxon>Ornithinimicrobiaceae</taxon>
        <taxon>Ornithinimicrobium</taxon>
    </lineage>
</organism>
<feature type="domain" description="Glycosyltransferase subfamily 4-like N-terminal" evidence="4">
    <location>
        <begin position="423"/>
        <end position="599"/>
    </location>
</feature>
<sequence length="811" mass="86037">MDDERYVAVGGRVDDPGVPALLGLAARYGVPVRAAALRPPARHGAGTDHGPADGADGLSWHQLRAPVEATSVLGGLVQNLTRRVLRGEAAEIGDALEADGWLEEALRGDTADAGTSGATYLVALDDASAQALARWRTRRGADLPVLTWDKAAERLADEAARLAAGAAPGTLPRSPGTLPRLPEDTAVSPGAMHRVAVAVPSGATPRERLRAVLPGLRARVLLVEPGHRVPAGTDVLVLDGLGPAVAQLPDLPGHLRVVHLSRPQDRSSPWRHLLPRDRLVVGPPGGELPDDRTTGDLVLGPEAAELVRLGRAGEDDAALRLVADRLDAGEQDPVLLREMVYLTRVTGAMTLERRVLLAMGAGSEGAGRTGARRALDEALDRVEDRLRETDPGWLPDLPATPVDPVPGRVLHLLKTTLPQRQAGYSVRGHHTLRALVDNGADVAALAVPEPSGDPAAGPPLPEEVVQDGVRYLLPAPVRAAGGTAYLQEAAAAVLEVVARERPAVLHVHSGHRGYDLGVVGAAVAAATGLPWVYEVRGLFESTWTQDPRRAERGETFARRMAREADLAGRADAVVTLAATMRADLVERGVPPEKVLVVPNAVDPEQLQPVERDLALARRYDAVGRFTFGYVSNLDHAREQVEDLVRAAVLLHSRGRPVLCLVVGSGSREQELRSLTEQLGAGGYVTFTGRVPHEEVAASYALLDVLVVPRSDERAARLVTPLKPFEAMAMGLPVVVSAQPALLEVVGDGERGWSYPAGDAAALADLLERLADDPGGRAEVAARARGWVTRERTWSGNAVRYAELYRALTGVA</sequence>
<dbReference type="Gene3D" id="3.40.50.2000">
    <property type="entry name" value="Glycogen Phosphorylase B"/>
    <property type="match status" value="2"/>
</dbReference>
<dbReference type="GO" id="GO:0016757">
    <property type="term" value="F:glycosyltransferase activity"/>
    <property type="evidence" value="ECO:0007669"/>
    <property type="project" value="UniProtKB-KW"/>
</dbReference>
<evidence type="ECO:0000256" key="3">
    <source>
        <dbReference type="ARBA" id="ARBA00022679"/>
    </source>
</evidence>
<protein>
    <recommendedName>
        <fullName evidence="1">D-inositol 3-phosphate glycosyltransferase</fullName>
    </recommendedName>
</protein>
<evidence type="ECO:0000256" key="2">
    <source>
        <dbReference type="ARBA" id="ARBA00022676"/>
    </source>
</evidence>
<name>A0A285VVK5_9MICO</name>
<keyword evidence="3 5" id="KW-0808">Transferase</keyword>
<keyword evidence="6" id="KW-1185">Reference proteome</keyword>
<dbReference type="AlphaFoldDB" id="A0A285VVK5"/>
<proteinExistence type="predicted"/>
<evidence type="ECO:0000313" key="6">
    <source>
        <dbReference type="Proteomes" id="UP000219688"/>
    </source>
</evidence>
<dbReference type="PANTHER" id="PTHR45947">
    <property type="entry name" value="SULFOQUINOVOSYL TRANSFERASE SQD2"/>
    <property type="match status" value="1"/>
</dbReference>
<dbReference type="GO" id="GO:1901137">
    <property type="term" value="P:carbohydrate derivative biosynthetic process"/>
    <property type="evidence" value="ECO:0007669"/>
    <property type="project" value="UniProtKB-ARBA"/>
</dbReference>
<dbReference type="EMBL" id="OBQK01000022">
    <property type="protein sequence ID" value="SOC58089.1"/>
    <property type="molecule type" value="Genomic_DNA"/>
</dbReference>
<dbReference type="Pfam" id="PF13579">
    <property type="entry name" value="Glyco_trans_4_4"/>
    <property type="match status" value="1"/>
</dbReference>
<evidence type="ECO:0000313" key="5">
    <source>
        <dbReference type="EMBL" id="SOC58089.1"/>
    </source>
</evidence>
<gene>
    <name evidence="5" type="ORF">SAMN05421879_1226</name>
</gene>
<dbReference type="InterPro" id="IPR050194">
    <property type="entry name" value="Glycosyltransferase_grp1"/>
</dbReference>